<dbReference type="Pfam" id="PF04264">
    <property type="entry name" value="YceI"/>
    <property type="match status" value="1"/>
</dbReference>
<dbReference type="Gene3D" id="2.40.128.110">
    <property type="entry name" value="Lipid/polyisoprenoid-binding, YceI-like"/>
    <property type="match status" value="1"/>
</dbReference>
<reference evidence="3 4" key="1">
    <citation type="submission" date="2023-07" db="EMBL/GenBank/DDBJ databases">
        <title>Sorghum-associated microbial communities from plants grown in Nebraska, USA.</title>
        <authorList>
            <person name="Schachtman D."/>
        </authorList>
    </citation>
    <scope>NUCLEOTIDE SEQUENCE [LARGE SCALE GENOMIC DNA]</scope>
    <source>
        <strain evidence="3 4">BE316</strain>
    </source>
</reference>
<dbReference type="InterPro" id="IPR007372">
    <property type="entry name" value="Lipid/polyisoprenoid-bd_YceI"/>
</dbReference>
<feature type="chain" id="PRO_5045095869" evidence="1">
    <location>
        <begin position="20"/>
        <end position="187"/>
    </location>
</feature>
<dbReference type="SUPFAM" id="SSF101874">
    <property type="entry name" value="YceI-like"/>
    <property type="match status" value="1"/>
</dbReference>
<comment type="caution">
    <text evidence="3">The sequence shown here is derived from an EMBL/GenBank/DDBJ whole genome shotgun (WGS) entry which is preliminary data.</text>
</comment>
<keyword evidence="4" id="KW-1185">Reference proteome</keyword>
<dbReference type="SMART" id="SM00867">
    <property type="entry name" value="YceI"/>
    <property type="match status" value="1"/>
</dbReference>
<accession>A0ABU2A2Z8</accession>
<dbReference type="Proteomes" id="UP001180825">
    <property type="component" value="Unassembled WGS sequence"/>
</dbReference>
<dbReference type="PANTHER" id="PTHR34406:SF2">
    <property type="entry name" value="PERIPLASMIC PROTEIN"/>
    <property type="match status" value="1"/>
</dbReference>
<dbReference type="EMBL" id="JAVDXV010000001">
    <property type="protein sequence ID" value="MDR7331562.1"/>
    <property type="molecule type" value="Genomic_DNA"/>
</dbReference>
<evidence type="ECO:0000313" key="4">
    <source>
        <dbReference type="Proteomes" id="UP001180825"/>
    </source>
</evidence>
<evidence type="ECO:0000259" key="2">
    <source>
        <dbReference type="SMART" id="SM00867"/>
    </source>
</evidence>
<feature type="signal peptide" evidence="1">
    <location>
        <begin position="1"/>
        <end position="19"/>
    </location>
</feature>
<evidence type="ECO:0000313" key="3">
    <source>
        <dbReference type="EMBL" id="MDR7331562.1"/>
    </source>
</evidence>
<feature type="domain" description="Lipid/polyisoprenoid-binding YceI-like" evidence="2">
    <location>
        <begin position="23"/>
        <end position="184"/>
    </location>
</feature>
<keyword evidence="1" id="KW-0732">Signal</keyword>
<proteinExistence type="predicted"/>
<sequence>MKHLTLLATALLAATTAQAAPVTYEIDPTHTYPSFEADHMGLSFWRGKLNKNAGTVVYDKAAGTGSVDVQMDLASIDFGLEAMNAWARGEKFFNVEKNPSATFKGRFEGPLPGKLVGEMTLNGKTRPLTLTIHHIKCIPHPLHKRDFCGADASGSFNREDWGLGIGKEWGFKMDVNLRIQVEAVAKE</sequence>
<dbReference type="PANTHER" id="PTHR34406">
    <property type="entry name" value="PROTEIN YCEI"/>
    <property type="match status" value="1"/>
</dbReference>
<organism evidence="3 4">
    <name type="scientific">Roseateles asaccharophilus</name>
    <dbReference type="NCBI Taxonomy" id="582607"/>
    <lineage>
        <taxon>Bacteria</taxon>
        <taxon>Pseudomonadati</taxon>
        <taxon>Pseudomonadota</taxon>
        <taxon>Betaproteobacteria</taxon>
        <taxon>Burkholderiales</taxon>
        <taxon>Sphaerotilaceae</taxon>
        <taxon>Roseateles</taxon>
    </lineage>
</organism>
<name>A0ABU2A2Z8_9BURK</name>
<gene>
    <name evidence="3" type="ORF">J2X21_000674</name>
</gene>
<dbReference type="InterPro" id="IPR036761">
    <property type="entry name" value="TTHA0802/YceI-like_sf"/>
</dbReference>
<protein>
    <submittedName>
        <fullName evidence="3">Polyisoprenoid-binding protein YceI</fullName>
    </submittedName>
</protein>
<dbReference type="RefSeq" id="WP_310324871.1">
    <property type="nucleotide sequence ID" value="NZ_JAVDXV010000001.1"/>
</dbReference>
<evidence type="ECO:0000256" key="1">
    <source>
        <dbReference type="SAM" id="SignalP"/>
    </source>
</evidence>